<evidence type="ECO:0000256" key="4">
    <source>
        <dbReference type="ARBA" id="ARBA00022600"/>
    </source>
</evidence>
<dbReference type="InterPro" id="IPR000811">
    <property type="entry name" value="Glyco_trans_35"/>
</dbReference>
<reference evidence="13 15" key="2">
    <citation type="journal article" date="2011" name="Mol. Biol. Evol.">
        <title>Comparative genomic analysis of fruiting body formation in Myxococcales.</title>
        <authorList>
            <person name="Huntley S."/>
            <person name="Hamann N."/>
            <person name="Wegener-Feldbrugge S."/>
            <person name="Treuner-Lange A."/>
            <person name="Kube M."/>
            <person name="Reinhardt R."/>
            <person name="Klages S."/>
            <person name="Muller R."/>
            <person name="Ronning C.M."/>
            <person name="Nierman W.C."/>
            <person name="Sogaard-Andersen L."/>
        </authorList>
    </citation>
    <scope>NUCLEOTIDE SEQUENCE [LARGE SCALE GENOMIC DNA]</scope>
    <source>
        <strain evidence="13 15">DW4/3-1</strain>
    </source>
</reference>
<evidence type="ECO:0000256" key="7">
    <source>
        <dbReference type="ARBA" id="ARBA00022898"/>
    </source>
</evidence>
<dbReference type="PANTHER" id="PTHR11468:SF3">
    <property type="entry name" value="GLYCOGEN PHOSPHORYLASE, LIVER FORM"/>
    <property type="match status" value="1"/>
</dbReference>
<evidence type="ECO:0000313" key="13">
    <source>
        <dbReference type="EMBL" id="ADO74260.1"/>
    </source>
</evidence>
<evidence type="ECO:0000256" key="2">
    <source>
        <dbReference type="ARBA" id="ARBA00001933"/>
    </source>
</evidence>
<dbReference type="GO" id="GO:0005737">
    <property type="term" value="C:cytoplasm"/>
    <property type="evidence" value="ECO:0007669"/>
    <property type="project" value="TreeGrafter"/>
</dbReference>
<evidence type="ECO:0000313" key="16">
    <source>
        <dbReference type="Proteomes" id="UP000032702"/>
    </source>
</evidence>
<sequence>MTHRVAPREETFPMAEPLRSQSPSSPQPSDEDASRTGREPENVRRGFLEHVRFSRGKNPETATAHDRFMALSLAVRDRLAHRWVKTARTYYEQDVKRAYYLSAEYLLGRALGNNLINTGMYEAAEQAMRDVGVDLTTLIEMEPDAGLGNGGLGRLAACFLDSLATLAYPGMGYGIRYEFGIFSQDFVAGHQVERADEWLKFGNPWEIVRPEKAVPVRFFGRVEHYRGPDGQPVARWVGGKTVIGVPFDTPIAGFGNNTVNTLRLWQARASEEFDLLLFNAGDYERSVVEKNDSEVISKVLYPNDAFQAGKELRLKQEYFFVACSIADIVRRYLKTHSDFRQFPAKAAIQLNDTHPAIAVAELMRVLVDDKRVSWDEAFHITQQTFGYTNHTLLAEAMEKWPVTLFERLLPRHLEIIYEINHRFLRQVQIRYPFDQERMQRMSLVEEGHEKMIRMAHLAVVGSHSVNGVAALHTDLLRRDVLTDFAGMYPERFNNKTNGVTPRRWLAWCNPRLSKLITSRIGHGWETDLDKLRKLEEHAKDAAFRKAFREVKQQNKHDLTRHVSELCKVDLNPEALFDVQIKRLHEYKRQLLNALHTVVLWMRARRDPSTIIHPRAFLFGAKAAPGYQSAKLIIRLINGIAEVVNSDAGTTGLQVLFLPNYRVSLAERIIPAADVSEQISTAGWEASGTGNMKLMLNGALTLGTLDGANVEIRDEVGDENFFLFGLTADEVIARKRAGYRPREVYQQNLELREAIDLISSGFFSPEDKNLFKPLVDSLLEEDRYLVLADFESYRLKQEEVARAYLDHDAWTHKCILNVARAGIFSSDRTIRQYAEEIWKVKQVPVEP</sequence>
<evidence type="ECO:0000256" key="9">
    <source>
        <dbReference type="ARBA" id="ARBA00025174"/>
    </source>
</evidence>
<dbReference type="FunFam" id="3.40.50.2000:FF:000005">
    <property type="entry name" value="Alpha-1,4 glucan phosphorylase"/>
    <property type="match status" value="1"/>
</dbReference>
<evidence type="ECO:0000256" key="10">
    <source>
        <dbReference type="PIRSR" id="PIRSR000460-1"/>
    </source>
</evidence>
<proteinExistence type="inferred from homology"/>
<organism evidence="14 16">
    <name type="scientific">Stigmatella aurantiaca (strain DW4/3-1)</name>
    <dbReference type="NCBI Taxonomy" id="378806"/>
    <lineage>
        <taxon>Bacteria</taxon>
        <taxon>Pseudomonadati</taxon>
        <taxon>Myxococcota</taxon>
        <taxon>Myxococcia</taxon>
        <taxon>Myxococcales</taxon>
        <taxon>Cystobacterineae</taxon>
        <taxon>Archangiaceae</taxon>
        <taxon>Stigmatella</taxon>
    </lineage>
</organism>
<evidence type="ECO:0000256" key="6">
    <source>
        <dbReference type="ARBA" id="ARBA00022679"/>
    </source>
</evidence>
<dbReference type="STRING" id="378806.STAUR_6503"/>
<evidence type="ECO:0000256" key="5">
    <source>
        <dbReference type="ARBA" id="ARBA00022676"/>
    </source>
</evidence>
<evidence type="ECO:0000313" key="14">
    <source>
        <dbReference type="EMBL" id="EAU66641.1"/>
    </source>
</evidence>
<dbReference type="Gene3D" id="3.40.50.2000">
    <property type="entry name" value="Glycogen Phosphorylase B"/>
    <property type="match status" value="2"/>
</dbReference>
<keyword evidence="6 11" id="KW-0808">Transferase</keyword>
<dbReference type="HOGENOM" id="CLU_010198_1_1_7"/>
<comment type="function">
    <text evidence="9">Phosphorylase is an important allosteric enzyme in carbohydrate metabolism. Enzymes from different sources differ in their regulatory mechanisms and in their natural substrates. However, all known phosphorylases share catalytic and structural properties.</text>
</comment>
<reference evidence="14 16" key="1">
    <citation type="submission" date="2006-04" db="EMBL/GenBank/DDBJ databases">
        <authorList>
            <person name="Nierman W.C."/>
        </authorList>
    </citation>
    <scope>NUCLEOTIDE SEQUENCE [LARGE SCALE GENOMIC DNA]</scope>
    <source>
        <strain evidence="14 16">DW4/3-1</strain>
    </source>
</reference>
<evidence type="ECO:0000256" key="12">
    <source>
        <dbReference type="SAM" id="MobiDB-lite"/>
    </source>
</evidence>
<dbReference type="Proteomes" id="UP000032702">
    <property type="component" value="Unassembled WGS sequence"/>
</dbReference>
<accession>Q092H9</accession>
<dbReference type="OrthoDB" id="7229284at2"/>
<dbReference type="CDD" id="cd04300">
    <property type="entry name" value="GT35_Glycogen_Phosphorylase"/>
    <property type="match status" value="1"/>
</dbReference>
<dbReference type="Proteomes" id="UP000001351">
    <property type="component" value="Chromosome"/>
</dbReference>
<dbReference type="InterPro" id="IPR035090">
    <property type="entry name" value="Pyridoxal_P_attach_site"/>
</dbReference>
<gene>
    <name evidence="13" type="primary">glgP</name>
    <name evidence="13" type="ordered locus">STAUR_6503</name>
    <name evidence="14" type="ORF">STIAU_7880</name>
</gene>
<dbReference type="GO" id="GO:0030170">
    <property type="term" value="F:pyridoxal phosphate binding"/>
    <property type="evidence" value="ECO:0007669"/>
    <property type="project" value="InterPro"/>
</dbReference>
<comment type="similarity">
    <text evidence="3 11">Belongs to the glycogen phosphorylase family.</text>
</comment>
<keyword evidence="15" id="KW-1185">Reference proteome</keyword>
<feature type="modified residue" description="N6-(pyridoxal phosphate)lysine" evidence="10">
    <location>
        <position position="692"/>
    </location>
</feature>
<dbReference type="FunFam" id="3.40.50.2000:FF:000002">
    <property type="entry name" value="Alpha-1,4 glucan phosphorylase"/>
    <property type="match status" value="1"/>
</dbReference>
<dbReference type="NCBIfam" id="TIGR02093">
    <property type="entry name" value="P_ylase"/>
    <property type="match status" value="1"/>
</dbReference>
<dbReference type="SUPFAM" id="SSF53756">
    <property type="entry name" value="UDP-Glycosyltransferase/glycogen phosphorylase"/>
    <property type="match status" value="1"/>
</dbReference>
<dbReference type="PROSITE" id="PS00102">
    <property type="entry name" value="PHOSPHORYLASE"/>
    <property type="match status" value="1"/>
</dbReference>
<dbReference type="KEGG" id="sur:STAUR_6503"/>
<evidence type="ECO:0000313" key="15">
    <source>
        <dbReference type="Proteomes" id="UP000001351"/>
    </source>
</evidence>
<dbReference type="PATRIC" id="fig|378806.16.peg.5824"/>
<dbReference type="InterPro" id="IPR011833">
    <property type="entry name" value="Glycg_phsphrylas"/>
</dbReference>
<dbReference type="eggNOG" id="COG0058">
    <property type="taxonomic scope" value="Bacteria"/>
</dbReference>
<evidence type="ECO:0000256" key="3">
    <source>
        <dbReference type="ARBA" id="ARBA00006047"/>
    </source>
</evidence>
<comment type="cofactor">
    <cofactor evidence="2 11">
        <name>pyridoxal 5'-phosphate</name>
        <dbReference type="ChEBI" id="CHEBI:597326"/>
    </cofactor>
</comment>
<protein>
    <recommendedName>
        <fullName evidence="11">Alpha-1,4 glucan phosphorylase</fullName>
        <ecNumber evidence="11">2.4.1.1</ecNumber>
    </recommendedName>
</protein>
<keyword evidence="8 11" id="KW-0119">Carbohydrate metabolism</keyword>
<comment type="function">
    <text evidence="11">Allosteric enzyme that catalyzes the rate-limiting step in glycogen catabolism, the phosphorolytic cleavage of glycogen to produce glucose-1-phosphate, and plays a central role in maintaining cellular and organismal glucose homeostasis.</text>
</comment>
<dbReference type="GO" id="GO:0008184">
    <property type="term" value="F:glycogen phosphorylase activity"/>
    <property type="evidence" value="ECO:0007669"/>
    <property type="project" value="InterPro"/>
</dbReference>
<keyword evidence="7 10" id="KW-0663">Pyridoxal phosphate</keyword>
<evidence type="ECO:0000256" key="11">
    <source>
        <dbReference type="RuleBase" id="RU000587"/>
    </source>
</evidence>
<name>Q092H9_STIAD</name>
<feature type="compositionally biased region" description="Basic and acidic residues" evidence="12">
    <location>
        <begin position="32"/>
        <end position="46"/>
    </location>
</feature>
<evidence type="ECO:0000256" key="8">
    <source>
        <dbReference type="ARBA" id="ARBA00023277"/>
    </source>
</evidence>
<keyword evidence="5 11" id="KW-0328">Glycosyltransferase</keyword>
<dbReference type="EMBL" id="AAMD01000050">
    <property type="protein sequence ID" value="EAU66641.1"/>
    <property type="molecule type" value="Genomic_DNA"/>
</dbReference>
<dbReference type="Pfam" id="PF00343">
    <property type="entry name" value="Phosphorylase"/>
    <property type="match status" value="1"/>
</dbReference>
<dbReference type="AlphaFoldDB" id="Q092H9"/>
<dbReference type="PIRSF" id="PIRSF000460">
    <property type="entry name" value="Pprylas_GlgP"/>
    <property type="match status" value="1"/>
</dbReference>
<feature type="region of interest" description="Disordered" evidence="12">
    <location>
        <begin position="1"/>
        <end position="46"/>
    </location>
</feature>
<feature type="compositionally biased region" description="Basic and acidic residues" evidence="12">
    <location>
        <begin position="1"/>
        <end position="11"/>
    </location>
</feature>
<dbReference type="EMBL" id="CP002271">
    <property type="protein sequence ID" value="ADO74260.1"/>
    <property type="molecule type" value="Genomic_DNA"/>
</dbReference>
<evidence type="ECO:0000256" key="1">
    <source>
        <dbReference type="ARBA" id="ARBA00001275"/>
    </source>
</evidence>
<keyword evidence="4" id="KW-0321">Glycogen metabolism</keyword>
<dbReference type="PANTHER" id="PTHR11468">
    <property type="entry name" value="GLYCOGEN PHOSPHORYLASE"/>
    <property type="match status" value="1"/>
</dbReference>
<dbReference type="CAZy" id="GT35">
    <property type="family name" value="Glycosyltransferase Family 35"/>
</dbReference>
<dbReference type="GO" id="GO:0005980">
    <property type="term" value="P:glycogen catabolic process"/>
    <property type="evidence" value="ECO:0007669"/>
    <property type="project" value="TreeGrafter"/>
</dbReference>
<comment type="catalytic activity">
    <reaction evidence="1 11">
        <text>[(1-&gt;4)-alpha-D-glucosyl](n) + phosphate = [(1-&gt;4)-alpha-D-glucosyl](n-1) + alpha-D-glucose 1-phosphate</text>
        <dbReference type="Rhea" id="RHEA:41732"/>
        <dbReference type="Rhea" id="RHEA-COMP:9584"/>
        <dbReference type="Rhea" id="RHEA-COMP:9586"/>
        <dbReference type="ChEBI" id="CHEBI:15444"/>
        <dbReference type="ChEBI" id="CHEBI:43474"/>
        <dbReference type="ChEBI" id="CHEBI:58601"/>
        <dbReference type="EC" id="2.4.1.1"/>
    </reaction>
</comment>
<dbReference type="EC" id="2.4.1.1" evidence="11"/>